<dbReference type="InterPro" id="IPR042100">
    <property type="entry name" value="Bug_dom1"/>
</dbReference>
<dbReference type="Gene3D" id="3.40.190.150">
    <property type="entry name" value="Bordetella uptake gene, domain 1"/>
    <property type="match status" value="1"/>
</dbReference>
<dbReference type="OrthoDB" id="7248487at2"/>
<dbReference type="Proteomes" id="UP000199286">
    <property type="component" value="Unassembled WGS sequence"/>
</dbReference>
<protein>
    <submittedName>
        <fullName evidence="3">Tripartite-type tricarboxylate transporter, receptor component TctC</fullName>
    </submittedName>
</protein>
<keyword evidence="3" id="KW-0675">Receptor</keyword>
<evidence type="ECO:0000256" key="2">
    <source>
        <dbReference type="SAM" id="SignalP"/>
    </source>
</evidence>
<feature type="signal peptide" evidence="2">
    <location>
        <begin position="1"/>
        <end position="23"/>
    </location>
</feature>
<organism evidence="3 4">
    <name type="scientific">Citreimonas salinaria</name>
    <dbReference type="NCBI Taxonomy" id="321339"/>
    <lineage>
        <taxon>Bacteria</taxon>
        <taxon>Pseudomonadati</taxon>
        <taxon>Pseudomonadota</taxon>
        <taxon>Alphaproteobacteria</taxon>
        <taxon>Rhodobacterales</taxon>
        <taxon>Roseobacteraceae</taxon>
        <taxon>Citreimonas</taxon>
    </lineage>
</organism>
<feature type="chain" id="PRO_5011535910" evidence="2">
    <location>
        <begin position="24"/>
        <end position="327"/>
    </location>
</feature>
<keyword evidence="2" id="KW-0732">Signal</keyword>
<dbReference type="Pfam" id="PF03401">
    <property type="entry name" value="TctC"/>
    <property type="match status" value="1"/>
</dbReference>
<dbReference type="Gene3D" id="3.40.190.10">
    <property type="entry name" value="Periplasmic binding protein-like II"/>
    <property type="match status" value="1"/>
</dbReference>
<dbReference type="STRING" id="321339.SAMN05444340_1249"/>
<dbReference type="PANTHER" id="PTHR42928:SF5">
    <property type="entry name" value="BLR1237 PROTEIN"/>
    <property type="match status" value="1"/>
</dbReference>
<comment type="similarity">
    <text evidence="1">Belongs to the UPF0065 (bug) family.</text>
</comment>
<sequence>MKFNVTGAFGATVLALVGSAALADYPERQIDMIIPYGPGGATDISARAIAEPLSTAVGRPLIMTNRAGAGGAIGSVAVQNAAPDGYKMLFARVGSHTVSPAMKETLPYGLEDFRFVGVYEINPVACAVAANSDIQSMDDLVAKIEAEPGSVRFSSSGVGTLLHIAGAMVLSEFGVENPLEDAVHIPLGGGGEAATAVLNGTATFVCTNTSALANFVANGQLRPLMVTTAEPVEGFDAPTSADLGKPALEQLVGWTGIAGPADLPDDIADAWAGWLGEAVQNDKFRDQMETMGSVIRLMPPEESQEFINNQYEVFRNLVEELDMRVEG</sequence>
<evidence type="ECO:0000313" key="4">
    <source>
        <dbReference type="Proteomes" id="UP000199286"/>
    </source>
</evidence>
<dbReference type="EMBL" id="FNPF01000024">
    <property type="protein sequence ID" value="SDY88043.1"/>
    <property type="molecule type" value="Genomic_DNA"/>
</dbReference>
<keyword evidence="4" id="KW-1185">Reference proteome</keyword>
<evidence type="ECO:0000313" key="3">
    <source>
        <dbReference type="EMBL" id="SDY88043.1"/>
    </source>
</evidence>
<proteinExistence type="inferred from homology"/>
<gene>
    <name evidence="3" type="ORF">SAMN05444340_1249</name>
</gene>
<dbReference type="InterPro" id="IPR005064">
    <property type="entry name" value="BUG"/>
</dbReference>
<reference evidence="3 4" key="1">
    <citation type="submission" date="2016-10" db="EMBL/GenBank/DDBJ databases">
        <authorList>
            <person name="de Groot N.N."/>
        </authorList>
    </citation>
    <scope>NUCLEOTIDE SEQUENCE [LARGE SCALE GENOMIC DNA]</scope>
    <source>
        <strain evidence="3 4">DSM 26880</strain>
    </source>
</reference>
<name>A0A1H3NH17_9RHOB</name>
<evidence type="ECO:0000256" key="1">
    <source>
        <dbReference type="ARBA" id="ARBA00006987"/>
    </source>
</evidence>
<accession>A0A1H3NH17</accession>
<dbReference type="PANTHER" id="PTHR42928">
    <property type="entry name" value="TRICARBOXYLATE-BINDING PROTEIN"/>
    <property type="match status" value="1"/>
</dbReference>
<dbReference type="PIRSF" id="PIRSF017082">
    <property type="entry name" value="YflP"/>
    <property type="match status" value="1"/>
</dbReference>
<dbReference type="CDD" id="cd07012">
    <property type="entry name" value="PBP2_Bug_TTT"/>
    <property type="match status" value="1"/>
</dbReference>
<dbReference type="AlphaFoldDB" id="A0A1H3NH17"/>
<dbReference type="RefSeq" id="WP_089886029.1">
    <property type="nucleotide sequence ID" value="NZ_FNPF01000024.1"/>
</dbReference>
<dbReference type="SUPFAM" id="SSF53850">
    <property type="entry name" value="Periplasmic binding protein-like II"/>
    <property type="match status" value="1"/>
</dbReference>